<organism evidence="2 3">
    <name type="scientific">Pseudalkalibacillus berkeleyi</name>
    <dbReference type="NCBI Taxonomy" id="1069813"/>
    <lineage>
        <taxon>Bacteria</taxon>
        <taxon>Bacillati</taxon>
        <taxon>Bacillota</taxon>
        <taxon>Bacilli</taxon>
        <taxon>Bacillales</taxon>
        <taxon>Fictibacillaceae</taxon>
        <taxon>Pseudalkalibacillus</taxon>
    </lineage>
</organism>
<evidence type="ECO:0000313" key="3">
    <source>
        <dbReference type="Proteomes" id="UP001649381"/>
    </source>
</evidence>
<dbReference type="Pfam" id="PF00753">
    <property type="entry name" value="Lactamase_B"/>
    <property type="match status" value="1"/>
</dbReference>
<evidence type="ECO:0000313" key="2">
    <source>
        <dbReference type="EMBL" id="MCF6136674.1"/>
    </source>
</evidence>
<sequence length="267" mass="31165">MDITKFGDVESLHVKCSAGHMYLHYYLYFVDGMLVDAGPKSCEESIIPYFKTKKINTVALTHFHEDHTGNVRWLQDHMHPEIYIHPMSLDICARDGQYPDYRHEFWGSRDGFHAKPIRTSVQSDNFSWEAIHTPGHSRDHLVFYNKETGRLFSGDLFVTPKPKISMWQESIPTVMDSIRTVLTYDFDEMFCAHAGYVPNGRVMLEKKLDYLISTHEQINSLYQQGLTLEEIDAKMYAQESPLKHISKKEWDSLHFVRSMIKDEPSLR</sequence>
<protein>
    <submittedName>
        <fullName evidence="2">MBL fold metallo-hydrolase</fullName>
    </submittedName>
</protein>
<dbReference type="InterPro" id="IPR036866">
    <property type="entry name" value="RibonucZ/Hydroxyglut_hydro"/>
</dbReference>
<dbReference type="SMART" id="SM00849">
    <property type="entry name" value="Lactamase_B"/>
    <property type="match status" value="1"/>
</dbReference>
<proteinExistence type="predicted"/>
<dbReference type="Gene3D" id="3.60.15.10">
    <property type="entry name" value="Ribonuclease Z/Hydroxyacylglutathione hydrolase-like"/>
    <property type="match status" value="1"/>
</dbReference>
<dbReference type="InterPro" id="IPR001279">
    <property type="entry name" value="Metallo-B-lactamas"/>
</dbReference>
<gene>
    <name evidence="2" type="ORF">L2716_02960</name>
</gene>
<evidence type="ECO:0000259" key="1">
    <source>
        <dbReference type="SMART" id="SM00849"/>
    </source>
</evidence>
<dbReference type="PANTHER" id="PTHR23131">
    <property type="entry name" value="ENDORIBONUCLEASE LACTB2"/>
    <property type="match status" value="1"/>
</dbReference>
<dbReference type="PANTHER" id="PTHR23131:SF0">
    <property type="entry name" value="ENDORIBONUCLEASE LACTB2"/>
    <property type="match status" value="1"/>
</dbReference>
<reference evidence="2 3" key="1">
    <citation type="submission" date="2022-01" db="EMBL/GenBank/DDBJ databases">
        <title>Alkalihalobacillus sp. EGI L200015, a novel bacterium isolated from a salt lake sediment.</title>
        <authorList>
            <person name="Gao L."/>
            <person name="Fang B.-Z."/>
            <person name="Li W.-J."/>
        </authorList>
    </citation>
    <scope>NUCLEOTIDE SEQUENCE [LARGE SCALE GENOMIC DNA]</scope>
    <source>
        <strain evidence="2 3">KCTC 12718</strain>
    </source>
</reference>
<dbReference type="SUPFAM" id="SSF56281">
    <property type="entry name" value="Metallo-hydrolase/oxidoreductase"/>
    <property type="match status" value="1"/>
</dbReference>
<keyword evidence="3" id="KW-1185">Reference proteome</keyword>
<dbReference type="InterPro" id="IPR050662">
    <property type="entry name" value="Sec-metab_biosynth-thioest"/>
</dbReference>
<feature type="domain" description="Metallo-beta-lactamase" evidence="1">
    <location>
        <begin position="24"/>
        <end position="193"/>
    </location>
</feature>
<comment type="caution">
    <text evidence="2">The sequence shown here is derived from an EMBL/GenBank/DDBJ whole genome shotgun (WGS) entry which is preliminary data.</text>
</comment>
<accession>A0ABS9GVF6</accession>
<dbReference type="RefSeq" id="WP_236331635.1">
    <property type="nucleotide sequence ID" value="NZ_JAKIJS010000001.1"/>
</dbReference>
<dbReference type="EMBL" id="JAKIJS010000001">
    <property type="protein sequence ID" value="MCF6136674.1"/>
    <property type="molecule type" value="Genomic_DNA"/>
</dbReference>
<dbReference type="Proteomes" id="UP001649381">
    <property type="component" value="Unassembled WGS sequence"/>
</dbReference>
<name>A0ABS9GVF6_9BACL</name>